<sequence length="36" mass="3870">MSMIRLMTSLRCQTIKTNGTLSAGPGMVKLDLLKCG</sequence>
<dbReference type="AlphaFoldDB" id="A0A0E9PYC8"/>
<dbReference type="EMBL" id="GBXM01029366">
    <property type="protein sequence ID" value="JAH79211.1"/>
    <property type="molecule type" value="Transcribed_RNA"/>
</dbReference>
<reference evidence="1" key="1">
    <citation type="submission" date="2014-11" db="EMBL/GenBank/DDBJ databases">
        <authorList>
            <person name="Amaro Gonzalez C."/>
        </authorList>
    </citation>
    <scope>NUCLEOTIDE SEQUENCE</scope>
</reference>
<evidence type="ECO:0000313" key="1">
    <source>
        <dbReference type="EMBL" id="JAH09641.1"/>
    </source>
</evidence>
<organism evidence="1">
    <name type="scientific">Anguilla anguilla</name>
    <name type="common">European freshwater eel</name>
    <name type="synonym">Muraena anguilla</name>
    <dbReference type="NCBI Taxonomy" id="7936"/>
    <lineage>
        <taxon>Eukaryota</taxon>
        <taxon>Metazoa</taxon>
        <taxon>Chordata</taxon>
        <taxon>Craniata</taxon>
        <taxon>Vertebrata</taxon>
        <taxon>Euteleostomi</taxon>
        <taxon>Actinopterygii</taxon>
        <taxon>Neopterygii</taxon>
        <taxon>Teleostei</taxon>
        <taxon>Anguilliformes</taxon>
        <taxon>Anguillidae</taxon>
        <taxon>Anguilla</taxon>
    </lineage>
</organism>
<accession>A0A0E9PYC8</accession>
<dbReference type="EMBL" id="GBXM01098936">
    <property type="protein sequence ID" value="JAH09641.1"/>
    <property type="molecule type" value="Transcribed_RNA"/>
</dbReference>
<proteinExistence type="predicted"/>
<name>A0A0E9PYC8_ANGAN</name>
<reference evidence="1" key="2">
    <citation type="journal article" date="2015" name="Fish Shellfish Immunol.">
        <title>Early steps in the European eel (Anguilla anguilla)-Vibrio vulnificus interaction in the gills: Role of the RtxA13 toxin.</title>
        <authorList>
            <person name="Callol A."/>
            <person name="Pajuelo D."/>
            <person name="Ebbesson L."/>
            <person name="Teles M."/>
            <person name="MacKenzie S."/>
            <person name="Amaro C."/>
        </authorList>
    </citation>
    <scope>NUCLEOTIDE SEQUENCE</scope>
</reference>
<protein>
    <submittedName>
        <fullName evidence="1">Uncharacterized protein</fullName>
    </submittedName>
</protein>